<dbReference type="GO" id="GO:0008270">
    <property type="term" value="F:zinc ion binding"/>
    <property type="evidence" value="ECO:0007669"/>
    <property type="project" value="UniProtKB-KW"/>
</dbReference>
<dbReference type="InterPro" id="IPR013536">
    <property type="entry name" value="WLM_dom"/>
</dbReference>
<accession>A0A8K0USS4</accession>
<protein>
    <submittedName>
        <fullName evidence="8">WLM domain-containing protein</fullName>
    </submittedName>
</protein>
<dbReference type="Proteomes" id="UP000813824">
    <property type="component" value="Unassembled WGS sequence"/>
</dbReference>
<evidence type="ECO:0000259" key="7">
    <source>
        <dbReference type="PROSITE" id="PS51397"/>
    </source>
</evidence>
<dbReference type="Gene3D" id="2.30.30.380">
    <property type="entry name" value="Zn-finger domain of Sec23/24"/>
    <property type="match status" value="1"/>
</dbReference>
<reference evidence="8" key="1">
    <citation type="journal article" date="2021" name="New Phytol.">
        <title>Evolutionary innovations through gain and loss of genes in the ectomycorrhizal Boletales.</title>
        <authorList>
            <person name="Wu G."/>
            <person name="Miyauchi S."/>
            <person name="Morin E."/>
            <person name="Kuo A."/>
            <person name="Drula E."/>
            <person name="Varga T."/>
            <person name="Kohler A."/>
            <person name="Feng B."/>
            <person name="Cao Y."/>
            <person name="Lipzen A."/>
            <person name="Daum C."/>
            <person name="Hundley H."/>
            <person name="Pangilinan J."/>
            <person name="Johnson J."/>
            <person name="Barry K."/>
            <person name="LaButti K."/>
            <person name="Ng V."/>
            <person name="Ahrendt S."/>
            <person name="Min B."/>
            <person name="Choi I.G."/>
            <person name="Park H."/>
            <person name="Plett J.M."/>
            <person name="Magnuson J."/>
            <person name="Spatafora J.W."/>
            <person name="Nagy L.G."/>
            <person name="Henrissat B."/>
            <person name="Grigoriev I.V."/>
            <person name="Yang Z.L."/>
            <person name="Xu J."/>
            <person name="Martin F.M."/>
        </authorList>
    </citation>
    <scope>NUCLEOTIDE SEQUENCE</scope>
    <source>
        <strain evidence="8">KKN 215</strain>
    </source>
</reference>
<dbReference type="Pfam" id="PF08325">
    <property type="entry name" value="WLM"/>
    <property type="match status" value="1"/>
</dbReference>
<feature type="domain" description="RanBP2-type" evidence="6">
    <location>
        <begin position="279"/>
        <end position="308"/>
    </location>
</feature>
<evidence type="ECO:0000256" key="4">
    <source>
        <dbReference type="PROSITE-ProRule" id="PRU00322"/>
    </source>
</evidence>
<dbReference type="AlphaFoldDB" id="A0A8K0USS4"/>
<dbReference type="PROSITE" id="PS51397">
    <property type="entry name" value="WLM"/>
    <property type="match status" value="1"/>
</dbReference>
<evidence type="ECO:0000256" key="3">
    <source>
        <dbReference type="ARBA" id="ARBA00022833"/>
    </source>
</evidence>
<keyword evidence="3" id="KW-0862">Zinc</keyword>
<comment type="caution">
    <text evidence="8">The sequence shown here is derived from an EMBL/GenBank/DDBJ whole genome shotgun (WGS) entry which is preliminary data.</text>
</comment>
<dbReference type="InterPro" id="IPR036443">
    <property type="entry name" value="Znf_RanBP2_sf"/>
</dbReference>
<dbReference type="EMBL" id="JAEVFJ010000009">
    <property type="protein sequence ID" value="KAH8102380.1"/>
    <property type="molecule type" value="Genomic_DNA"/>
</dbReference>
<dbReference type="PROSITE" id="PS01358">
    <property type="entry name" value="ZF_RANBP2_1"/>
    <property type="match status" value="1"/>
</dbReference>
<evidence type="ECO:0000256" key="1">
    <source>
        <dbReference type="ARBA" id="ARBA00022723"/>
    </source>
</evidence>
<keyword evidence="2 4" id="KW-0863">Zinc-finger</keyword>
<keyword evidence="9" id="KW-1185">Reference proteome</keyword>
<name>A0A8K0USS4_9AGAR</name>
<dbReference type="GO" id="GO:0008237">
    <property type="term" value="F:metallopeptidase activity"/>
    <property type="evidence" value="ECO:0007669"/>
    <property type="project" value="TreeGrafter"/>
</dbReference>
<feature type="region of interest" description="Disordered" evidence="5">
    <location>
        <begin position="229"/>
        <end position="269"/>
    </location>
</feature>
<dbReference type="OrthoDB" id="261960at2759"/>
<dbReference type="PROSITE" id="PS50199">
    <property type="entry name" value="ZF_RANBP2_2"/>
    <property type="match status" value="1"/>
</dbReference>
<dbReference type="PANTHER" id="PTHR46622">
    <property type="entry name" value="DNA-DEPENDENT METALLOPROTEASE WSS1"/>
    <property type="match status" value="1"/>
</dbReference>
<dbReference type="SUPFAM" id="SSF90209">
    <property type="entry name" value="Ran binding protein zinc finger-like"/>
    <property type="match status" value="1"/>
</dbReference>
<evidence type="ECO:0000259" key="6">
    <source>
        <dbReference type="PROSITE" id="PS50199"/>
    </source>
</evidence>
<evidence type="ECO:0000313" key="8">
    <source>
        <dbReference type="EMBL" id="KAH8102380.1"/>
    </source>
</evidence>
<dbReference type="GO" id="GO:0006281">
    <property type="term" value="P:DNA repair"/>
    <property type="evidence" value="ECO:0007669"/>
    <property type="project" value="TreeGrafter"/>
</dbReference>
<evidence type="ECO:0000256" key="5">
    <source>
        <dbReference type="SAM" id="MobiDB-lite"/>
    </source>
</evidence>
<feature type="domain" description="WLM" evidence="7">
    <location>
        <begin position="1"/>
        <end position="160"/>
    </location>
</feature>
<gene>
    <name evidence="8" type="ORF">BXZ70DRAFT_776118</name>
</gene>
<sequence length="348" mass="37811">MAGFSPSLQNSSLQIQTFLVNVNGGQKILVRLRPAAVPDTFYDEEDVVQTMLHELTHNVHGPHDEKFYKLLAELEDEYAALKRSGYSGEGFFSKGTRLGQGASHDIPPHLARAKALEAAEKRRKTGIMLGGSRRLGGSNANAGRRSPRELAAEAAELRAQDEKSCQVGEVAVREADKAAKESVENMAIDLTGDSDDEAEVQDKTSILKSAPPLKTTTVRLSHVDVRVGRDAERVPMARKSASRSRSRLPQSKLTPTPVPPPSPMGMADALNSRSTQLYTPSVWECPRCTLVNQMDVLSCAACTLIRPTSTLSSVADGWTCGTCKEEGIPHQFWTCRFCGSVKTQSTMG</sequence>
<dbReference type="InterPro" id="IPR053000">
    <property type="entry name" value="WSS1-like_metalloprotease"/>
</dbReference>
<organism evidence="8 9">
    <name type="scientific">Cristinia sonorae</name>
    <dbReference type="NCBI Taxonomy" id="1940300"/>
    <lineage>
        <taxon>Eukaryota</taxon>
        <taxon>Fungi</taxon>
        <taxon>Dikarya</taxon>
        <taxon>Basidiomycota</taxon>
        <taxon>Agaricomycotina</taxon>
        <taxon>Agaricomycetes</taxon>
        <taxon>Agaricomycetidae</taxon>
        <taxon>Agaricales</taxon>
        <taxon>Pleurotineae</taxon>
        <taxon>Stephanosporaceae</taxon>
        <taxon>Cristinia</taxon>
    </lineage>
</organism>
<evidence type="ECO:0000313" key="9">
    <source>
        <dbReference type="Proteomes" id="UP000813824"/>
    </source>
</evidence>
<dbReference type="InterPro" id="IPR001876">
    <property type="entry name" value="Znf_RanBP2"/>
</dbReference>
<evidence type="ECO:0000256" key="2">
    <source>
        <dbReference type="ARBA" id="ARBA00022771"/>
    </source>
</evidence>
<dbReference type="GO" id="GO:0005634">
    <property type="term" value="C:nucleus"/>
    <property type="evidence" value="ECO:0007669"/>
    <property type="project" value="TreeGrafter"/>
</dbReference>
<proteinExistence type="predicted"/>
<dbReference type="PANTHER" id="PTHR46622:SF1">
    <property type="entry name" value="DNA-DEPENDENT METALLOPROTEASE WSS1"/>
    <property type="match status" value="1"/>
</dbReference>
<keyword evidence="1" id="KW-0479">Metal-binding</keyword>